<dbReference type="Proteomes" id="UP000789901">
    <property type="component" value="Unassembled WGS sequence"/>
</dbReference>
<evidence type="ECO:0000313" key="2">
    <source>
        <dbReference type="Proteomes" id="UP000789901"/>
    </source>
</evidence>
<gene>
    <name evidence="1" type="ORF">GMARGA_LOCUS36827</name>
</gene>
<organism evidence="1 2">
    <name type="scientific">Gigaspora margarita</name>
    <dbReference type="NCBI Taxonomy" id="4874"/>
    <lineage>
        <taxon>Eukaryota</taxon>
        <taxon>Fungi</taxon>
        <taxon>Fungi incertae sedis</taxon>
        <taxon>Mucoromycota</taxon>
        <taxon>Glomeromycotina</taxon>
        <taxon>Glomeromycetes</taxon>
        <taxon>Diversisporales</taxon>
        <taxon>Gigasporaceae</taxon>
        <taxon>Gigaspora</taxon>
    </lineage>
</organism>
<accession>A0ABN7X0C3</accession>
<comment type="caution">
    <text evidence="1">The sequence shown here is derived from an EMBL/GenBank/DDBJ whole genome shotgun (WGS) entry which is preliminary data.</text>
</comment>
<dbReference type="PANTHER" id="PTHR45786:SF74">
    <property type="entry name" value="ATP-DEPENDENT DNA HELICASE"/>
    <property type="match status" value="1"/>
</dbReference>
<keyword evidence="2" id="KW-1185">Reference proteome</keyword>
<dbReference type="EMBL" id="CAJVQB010074195">
    <property type="protein sequence ID" value="CAG8843967.1"/>
    <property type="molecule type" value="Genomic_DNA"/>
</dbReference>
<name>A0ABN7X0C3_GIGMA</name>
<reference evidence="1 2" key="1">
    <citation type="submission" date="2021-06" db="EMBL/GenBank/DDBJ databases">
        <authorList>
            <person name="Kallberg Y."/>
            <person name="Tangrot J."/>
            <person name="Rosling A."/>
        </authorList>
    </citation>
    <scope>NUCLEOTIDE SEQUENCE [LARGE SCALE GENOMIC DNA]</scope>
    <source>
        <strain evidence="1 2">120-4 pot B 10/14</strain>
    </source>
</reference>
<protein>
    <submittedName>
        <fullName evidence="1">20792_t:CDS:1</fullName>
    </submittedName>
</protein>
<proteinExistence type="predicted"/>
<feature type="non-terminal residue" evidence="1">
    <location>
        <position position="102"/>
    </location>
</feature>
<dbReference type="PANTHER" id="PTHR45786">
    <property type="entry name" value="DNA BINDING PROTEIN-LIKE"/>
    <property type="match status" value="1"/>
</dbReference>
<evidence type="ECO:0000313" key="1">
    <source>
        <dbReference type="EMBL" id="CAG8843967.1"/>
    </source>
</evidence>
<sequence>MLDQVNSYLANFQSIADLLMENIENLVMCIYTNISGLDQRTHNAPTASYVSAIWVDDDIFHATTQTYNIILRTLMGHLIRISKFSRCYNPILYSLLFPYGKQ</sequence>